<dbReference type="Gene3D" id="3.30.70.260">
    <property type="match status" value="1"/>
</dbReference>
<organism evidence="10 11">
    <name type="scientific">Lichenibacterium minor</name>
    <dbReference type="NCBI Taxonomy" id="2316528"/>
    <lineage>
        <taxon>Bacteria</taxon>
        <taxon>Pseudomonadati</taxon>
        <taxon>Pseudomonadota</taxon>
        <taxon>Alphaproteobacteria</taxon>
        <taxon>Hyphomicrobiales</taxon>
        <taxon>Lichenihabitantaceae</taxon>
        <taxon>Lichenibacterium</taxon>
    </lineage>
</organism>
<feature type="region of interest" description="Uridylyltransferase" evidence="7">
    <location>
        <begin position="1"/>
        <end position="383"/>
    </location>
</feature>
<comment type="function">
    <text evidence="7">Modifies, by uridylylation and deuridylylation, the PII regulatory proteins (GlnB and homologs), in response to the nitrogen status of the cell that GlnD senses through the glutamine level. Under low glutamine levels, catalyzes the conversion of the PII proteins and UTP to PII-UMP and PPi, while under higher glutamine levels, GlnD hydrolyzes PII-UMP to PII and UMP (deuridylylation). Thus, controls uridylylation state and activity of the PII proteins, and plays an important role in the regulation of nitrogen metabolism.</text>
</comment>
<dbReference type="InterPro" id="IPR013546">
    <property type="entry name" value="PII_UdlTrfase/GS_AdlTrfase"/>
</dbReference>
<dbReference type="InterPro" id="IPR043519">
    <property type="entry name" value="NT_sf"/>
</dbReference>
<proteinExistence type="inferred from homology"/>
<dbReference type="AlphaFoldDB" id="A0A4Q2UDL6"/>
<dbReference type="InterPro" id="IPR006674">
    <property type="entry name" value="HD_domain"/>
</dbReference>
<evidence type="ECO:0000259" key="9">
    <source>
        <dbReference type="PROSITE" id="PS51831"/>
    </source>
</evidence>
<dbReference type="NCBIfam" id="TIGR01693">
    <property type="entry name" value="UTase_glnD"/>
    <property type="match status" value="1"/>
</dbReference>
<dbReference type="Pfam" id="PF01966">
    <property type="entry name" value="HD"/>
    <property type="match status" value="1"/>
</dbReference>
<keyword evidence="6 7" id="KW-0511">Multifunctional enzyme</keyword>
<reference evidence="10 11" key="2">
    <citation type="submission" date="2019-02" db="EMBL/GenBank/DDBJ databases">
        <title>'Lichenibacterium ramalinii' gen. nov. sp. nov., 'Lichenibacterium minor' gen. nov. sp. nov.</title>
        <authorList>
            <person name="Pankratov T."/>
        </authorList>
    </citation>
    <scope>NUCLEOTIDE SEQUENCE [LARGE SCALE GENOMIC DNA]</scope>
    <source>
        <strain evidence="10 11">RmlP026</strain>
    </source>
</reference>
<dbReference type="InterPro" id="IPR045865">
    <property type="entry name" value="ACT-like_dom_sf"/>
</dbReference>
<dbReference type="CDD" id="cd05401">
    <property type="entry name" value="NT_GlnE_GlnD_like"/>
    <property type="match status" value="1"/>
</dbReference>
<dbReference type="SUPFAM" id="SSF81593">
    <property type="entry name" value="Nucleotidyltransferase substrate binding subunit/domain"/>
    <property type="match status" value="1"/>
</dbReference>
<dbReference type="Gene3D" id="1.10.3090.10">
    <property type="entry name" value="cca-adding enzyme, domain 2"/>
    <property type="match status" value="1"/>
</dbReference>
<dbReference type="EMBL" id="QYBB01000003">
    <property type="protein sequence ID" value="RYC33186.1"/>
    <property type="molecule type" value="Genomic_DNA"/>
</dbReference>
<evidence type="ECO:0000256" key="2">
    <source>
        <dbReference type="ARBA" id="ARBA00022695"/>
    </source>
</evidence>
<feature type="domain" description="HD" evidence="9">
    <location>
        <begin position="500"/>
        <end position="619"/>
    </location>
</feature>
<dbReference type="GO" id="GO:0006808">
    <property type="term" value="P:regulation of nitrogen utilization"/>
    <property type="evidence" value="ECO:0007669"/>
    <property type="project" value="UniProtKB-UniRule"/>
</dbReference>
<dbReference type="InterPro" id="IPR003607">
    <property type="entry name" value="HD/PDEase_dom"/>
</dbReference>
<evidence type="ECO:0000313" key="10">
    <source>
        <dbReference type="EMBL" id="RYC33186.1"/>
    </source>
</evidence>
<protein>
    <recommendedName>
        <fullName evidence="7">Bifunctional uridylyltransferase/uridylyl-removing enzyme</fullName>
        <shortName evidence="7">UTase/UR</shortName>
    </recommendedName>
    <alternativeName>
        <fullName evidence="7">Bifunctional [protein-PII] modification enzyme</fullName>
    </alternativeName>
    <alternativeName>
        <fullName evidence="7">Bifunctional nitrogen sensor protein</fullName>
    </alternativeName>
    <domain>
        <recommendedName>
            <fullName evidence="7">[Protein-PII] uridylyltransferase</fullName>
            <shortName evidence="7">PII uridylyltransferase</shortName>
            <shortName evidence="7">UTase</shortName>
            <ecNumber evidence="7">2.7.7.59</ecNumber>
        </recommendedName>
    </domain>
    <domain>
        <recommendedName>
            <fullName evidence="7">[Protein-PII]-UMP uridylyl-removing enzyme</fullName>
            <shortName evidence="7">UR</shortName>
            <ecNumber evidence="7">3.1.4.-</ecNumber>
        </recommendedName>
    </domain>
</protein>
<evidence type="ECO:0000256" key="6">
    <source>
        <dbReference type="ARBA" id="ARBA00023268"/>
    </source>
</evidence>
<comment type="similarity">
    <text evidence="7">Belongs to the GlnD family.</text>
</comment>
<evidence type="ECO:0000256" key="5">
    <source>
        <dbReference type="ARBA" id="ARBA00022842"/>
    </source>
</evidence>
<comment type="activity regulation">
    <text evidence="7">Uridylyltransferase (UTase) activity is inhibited by glutamine, while glutamine activates uridylyl-removing (UR) activity.</text>
</comment>
<keyword evidence="3" id="KW-0677">Repeat</keyword>
<evidence type="ECO:0000256" key="7">
    <source>
        <dbReference type="HAMAP-Rule" id="MF_00277"/>
    </source>
</evidence>
<dbReference type="GO" id="GO:0008773">
    <property type="term" value="F:[protein-PII] uridylyltransferase activity"/>
    <property type="evidence" value="ECO:0007669"/>
    <property type="project" value="UniProtKB-UniRule"/>
</dbReference>
<accession>A0A4Q2UDL6</accession>
<comment type="catalytic activity">
    <reaction evidence="7">
        <text>[protein-PII]-L-tyrosine + UTP = [protein-PII]-uridylyl-L-tyrosine + diphosphate</text>
        <dbReference type="Rhea" id="RHEA:13673"/>
        <dbReference type="Rhea" id="RHEA-COMP:12147"/>
        <dbReference type="Rhea" id="RHEA-COMP:12148"/>
        <dbReference type="ChEBI" id="CHEBI:33019"/>
        <dbReference type="ChEBI" id="CHEBI:46398"/>
        <dbReference type="ChEBI" id="CHEBI:46858"/>
        <dbReference type="ChEBI" id="CHEBI:90602"/>
        <dbReference type="EC" id="2.7.7.59"/>
    </reaction>
</comment>
<dbReference type="RefSeq" id="WP_129224028.1">
    <property type="nucleotide sequence ID" value="NZ_QYBB01000003.1"/>
</dbReference>
<evidence type="ECO:0000313" key="11">
    <source>
        <dbReference type="Proteomes" id="UP000290759"/>
    </source>
</evidence>
<keyword evidence="1 7" id="KW-0808">Transferase</keyword>
<gene>
    <name evidence="7" type="primary">glnD</name>
    <name evidence="10" type="ORF">D3273_04790</name>
</gene>
<dbReference type="GO" id="GO:0008081">
    <property type="term" value="F:phosphoric diester hydrolase activity"/>
    <property type="evidence" value="ECO:0007669"/>
    <property type="project" value="UniProtKB-UniRule"/>
</dbReference>
<reference evidence="10 11" key="1">
    <citation type="submission" date="2018-12" db="EMBL/GenBank/DDBJ databases">
        <authorList>
            <person name="Grouzdev D.S."/>
            <person name="Krutkina M.S."/>
        </authorList>
    </citation>
    <scope>NUCLEOTIDE SEQUENCE [LARGE SCALE GENOMIC DNA]</scope>
    <source>
        <strain evidence="10 11">RmlP026</strain>
    </source>
</reference>
<dbReference type="PROSITE" id="PS51831">
    <property type="entry name" value="HD"/>
    <property type="match status" value="1"/>
</dbReference>
<dbReference type="Pfam" id="PF24931">
    <property type="entry name" value="ACT_ACR9_3rd"/>
    <property type="match status" value="1"/>
</dbReference>
<dbReference type="HAMAP" id="MF_00277">
    <property type="entry name" value="PII_uridylyl_transf"/>
    <property type="match status" value="1"/>
</dbReference>
<comment type="domain">
    <text evidence="7">Has four distinct domains: an N-terminal nucleotidyltransferase (NT) domain responsible for UTase activity, a central HD domain that encodes UR activity, and two C-terminal ACT domains that seem to have a role in glutamine sensing.</text>
</comment>
<comment type="caution">
    <text evidence="7">Lacks conserved residue(s) required for the propagation of feature annotation.</text>
</comment>
<name>A0A4Q2UDL6_9HYPH</name>
<comment type="cofactor">
    <cofactor evidence="7">
        <name>Mg(2+)</name>
        <dbReference type="ChEBI" id="CHEBI:18420"/>
    </cofactor>
</comment>
<dbReference type="CDD" id="cd04899">
    <property type="entry name" value="ACT_ACR-UUR-like_2"/>
    <property type="match status" value="1"/>
</dbReference>
<evidence type="ECO:0000256" key="1">
    <source>
        <dbReference type="ARBA" id="ARBA00022679"/>
    </source>
</evidence>
<evidence type="ECO:0000256" key="4">
    <source>
        <dbReference type="ARBA" id="ARBA00022801"/>
    </source>
</evidence>
<dbReference type="SMART" id="SM00471">
    <property type="entry name" value="HDc"/>
    <property type="match status" value="1"/>
</dbReference>
<dbReference type="PANTHER" id="PTHR47320">
    <property type="entry name" value="BIFUNCTIONAL URIDYLYLTRANSFERASE/URIDYLYL-REMOVING ENZYME"/>
    <property type="match status" value="1"/>
</dbReference>
<keyword evidence="4 7" id="KW-0378">Hydrolase</keyword>
<dbReference type="EC" id="2.7.7.59" evidence="7"/>
<evidence type="ECO:0000256" key="3">
    <source>
        <dbReference type="ARBA" id="ARBA00022737"/>
    </source>
</evidence>
<dbReference type="EC" id="3.1.4.-" evidence="7"/>
<dbReference type="Gene3D" id="3.30.460.10">
    <property type="entry name" value="Beta Polymerase, domain 2"/>
    <property type="match status" value="1"/>
</dbReference>
<keyword evidence="5 7" id="KW-0460">Magnesium</keyword>
<dbReference type="PANTHER" id="PTHR47320:SF1">
    <property type="entry name" value="BIFUNCTIONAL URIDYLYLTRANSFERASE_URIDYLYL-REMOVING ENZYME"/>
    <property type="match status" value="1"/>
</dbReference>
<keyword evidence="2 7" id="KW-0548">Nucleotidyltransferase</keyword>
<dbReference type="SUPFAM" id="SSF81301">
    <property type="entry name" value="Nucleotidyltransferase"/>
    <property type="match status" value="1"/>
</dbReference>
<comment type="catalytic activity">
    <reaction evidence="7">
        <text>[protein-PII]-uridylyl-L-tyrosine + H2O = [protein-PII]-L-tyrosine + UMP + H(+)</text>
        <dbReference type="Rhea" id="RHEA:48600"/>
        <dbReference type="Rhea" id="RHEA-COMP:12147"/>
        <dbReference type="Rhea" id="RHEA-COMP:12148"/>
        <dbReference type="ChEBI" id="CHEBI:15377"/>
        <dbReference type="ChEBI" id="CHEBI:15378"/>
        <dbReference type="ChEBI" id="CHEBI:46858"/>
        <dbReference type="ChEBI" id="CHEBI:57865"/>
        <dbReference type="ChEBI" id="CHEBI:90602"/>
    </reaction>
</comment>
<evidence type="ECO:0000259" key="8">
    <source>
        <dbReference type="PROSITE" id="PS51671"/>
    </source>
</evidence>
<comment type="caution">
    <text evidence="10">The sequence shown here is derived from an EMBL/GenBank/DDBJ whole genome shotgun (WGS) entry which is preliminary data.</text>
</comment>
<dbReference type="InterPro" id="IPR002912">
    <property type="entry name" value="ACT_dom"/>
</dbReference>
<dbReference type="CDD" id="cd04900">
    <property type="entry name" value="ACT_UUR-like_1"/>
    <property type="match status" value="1"/>
</dbReference>
<dbReference type="SUPFAM" id="SSF81891">
    <property type="entry name" value="Poly A polymerase C-terminal region-like"/>
    <property type="match status" value="1"/>
</dbReference>
<dbReference type="PIRSF" id="PIRSF006288">
    <property type="entry name" value="PII_uridyltransf"/>
    <property type="match status" value="1"/>
</dbReference>
<sequence>MSLDQQSPEAVPAPDVAALDRPLLDADIARLRADHPDDAAFRRAVVDRFRAALGDGRAAILGDFATDHGGLRCASRLAALQDEIIRSLYDYVVRYVYPLDRPSTAERLCVVAVGGYGRATLAPGSDIDLLFLLPYKQTPWGESVVEAMLYVLWDLRQKVGHSTRSVDECVRQAKADMTIRTALLEARFILGDAALFRDLATRFDRDVQARTAREFVAAKMAERETRISRAGASRYLVEPNVKEGKGGLRDLNTLFWIAKYAYRVDNPEALVGAGLFTAKEFRLFWRCEEFLWRVRCELHVVSGRAEERLSFDYQRRIAARLGYGTGPSLSGVERFMKHYFLVAKNVGDLTAIVCAAIEEREAPPPATLDRIVQGLKRRTRTIAGTSDFRVEFDRITVTRRDVFEHDPVNLIRLFAVADVYDLPIHPDATRLVTLSLRRVDRALREDPEANRLFMDILTSRRAPETALRRMNEAGVLGRFIPEFGRIVALMQFNMYHHYTVDEHLLRAVGILAEIDAGRSREAHPLANELMPTVAGRSALYLAVFLHDVAKGRQEDHSVAGAALARGLAPRFGLSDEETELTVWLVEHHLDMSNTAQSRDLNDRRTIETFAGVASTPEQLKCLMILTICDIKAVGPGVWNGWKGQLLRTLYTETETLLSGDSPDFDRNTRVLAAQDQLRPALPEFPDDEFRAYVARHYAPYWLRTGLANRVRDARLIRTLWQQEKGFASDVATDKFRSITELTIVAPDHPRLLSIIAGACASGGANIVDAHIYTTKDGLALDTVSVSRAFDQDADELRRAGRIASGIERALRGQIRMGEMVAAKDASPKGRSAFELHPKIIVDNAASRRHTVLQVSGVDRPGLLYDLTRALAGLSLNIASAHVATFGEKAVDSFYVSDLTGAKITDPSRQEVIRRVLGDTFERASDRAGGAAPTGAGA</sequence>
<keyword evidence="11" id="KW-1185">Reference proteome</keyword>
<dbReference type="PROSITE" id="PS51671">
    <property type="entry name" value="ACT"/>
    <property type="match status" value="2"/>
</dbReference>
<dbReference type="Proteomes" id="UP000290759">
    <property type="component" value="Unassembled WGS sequence"/>
</dbReference>
<dbReference type="NCBIfam" id="NF003467">
    <property type="entry name" value="PRK05092.1"/>
    <property type="match status" value="1"/>
</dbReference>
<dbReference type="InterPro" id="IPR010043">
    <property type="entry name" value="UTase/UR"/>
</dbReference>
<feature type="domain" description="ACT" evidence="8">
    <location>
        <begin position="740"/>
        <end position="817"/>
    </location>
</feature>
<feature type="domain" description="ACT" evidence="8">
    <location>
        <begin position="851"/>
        <end position="926"/>
    </location>
</feature>
<dbReference type="SUPFAM" id="SSF55021">
    <property type="entry name" value="ACT-like"/>
    <property type="match status" value="2"/>
</dbReference>
<dbReference type="OrthoDB" id="9758038at2"/>
<dbReference type="Pfam" id="PF08335">
    <property type="entry name" value="GlnD_UR_UTase"/>
    <property type="match status" value="1"/>
</dbReference>